<organism evidence="5 6">
    <name type="scientific">Nocardiopsis exhalans</name>
    <dbReference type="NCBI Taxonomy" id="163604"/>
    <lineage>
        <taxon>Bacteria</taxon>
        <taxon>Bacillati</taxon>
        <taxon>Actinomycetota</taxon>
        <taxon>Actinomycetes</taxon>
        <taxon>Streptosporangiales</taxon>
        <taxon>Nocardiopsidaceae</taxon>
        <taxon>Nocardiopsis</taxon>
    </lineage>
</organism>
<keyword evidence="6" id="KW-1185">Reference proteome</keyword>
<dbReference type="EMBL" id="CP099837">
    <property type="protein sequence ID" value="USY19282.1"/>
    <property type="molecule type" value="Genomic_DNA"/>
</dbReference>
<proteinExistence type="predicted"/>
<feature type="domain" description="BPL/LPL catalytic" evidence="4">
    <location>
        <begin position="16"/>
        <end position="208"/>
    </location>
</feature>
<dbReference type="RefSeq" id="WP_254418527.1">
    <property type="nucleotide sequence ID" value="NZ_BAAAJB010000013.1"/>
</dbReference>
<keyword evidence="1 5" id="KW-0436">Ligase</keyword>
<dbReference type="InterPro" id="IPR045864">
    <property type="entry name" value="aa-tRNA-synth_II/BPL/LPL"/>
</dbReference>
<keyword evidence="2" id="KW-0092">Biotin</keyword>
<gene>
    <name evidence="5" type="ORF">NE857_29180</name>
</gene>
<reference evidence="5" key="1">
    <citation type="submission" date="2022-06" db="EMBL/GenBank/DDBJ databases">
        <authorList>
            <person name="Ping M."/>
        </authorList>
    </citation>
    <scope>NUCLEOTIDE SEQUENCE</scope>
    <source>
        <strain evidence="5">JCM11759T</strain>
    </source>
</reference>
<dbReference type="InterPro" id="IPR004143">
    <property type="entry name" value="BPL_LPL_catalytic"/>
</dbReference>
<dbReference type="Gene3D" id="2.30.30.100">
    <property type="match status" value="1"/>
</dbReference>
<dbReference type="Gene3D" id="3.30.930.10">
    <property type="entry name" value="Bira Bifunctional Protein, Domain 2"/>
    <property type="match status" value="1"/>
</dbReference>
<dbReference type="NCBIfam" id="TIGR00121">
    <property type="entry name" value="birA_ligase"/>
    <property type="match status" value="1"/>
</dbReference>
<evidence type="ECO:0000256" key="2">
    <source>
        <dbReference type="ARBA" id="ARBA00023267"/>
    </source>
</evidence>
<sequence>MTSEAHTALLPLNQTAIAASVIRPGGLWRSVDVVPEAGSTNTDLIARSKEGAPEGTVLVTEHQTAGKGRLGRGFTTPARVALTFSVLVRPSVPSDRLGWVSPMMGLAAVAAVREVAGVKAALKWPNDVLVPGEERDGKLAGILAEADFSDADQLGIVVGMGLNVAQTREQLPVENATSLRAEGAPGTSRDELLTTVLAEFEERYAAWTASAGDAEASGLAAEYRDVCVTLGRPVRVHLPGDRLLEGTATGVDTQARLLVGERALSAGDVVHVRPGR</sequence>
<dbReference type="SUPFAM" id="SSF55681">
    <property type="entry name" value="Class II aaRS and biotin synthetases"/>
    <property type="match status" value="1"/>
</dbReference>
<evidence type="ECO:0000256" key="3">
    <source>
        <dbReference type="ARBA" id="ARBA00024227"/>
    </source>
</evidence>
<evidence type="ECO:0000256" key="1">
    <source>
        <dbReference type="ARBA" id="ARBA00022598"/>
    </source>
</evidence>
<evidence type="ECO:0000259" key="4">
    <source>
        <dbReference type="PROSITE" id="PS51733"/>
    </source>
</evidence>
<evidence type="ECO:0000313" key="6">
    <source>
        <dbReference type="Proteomes" id="UP001055940"/>
    </source>
</evidence>
<dbReference type="Pfam" id="PF03099">
    <property type="entry name" value="BPL_LplA_LipB"/>
    <property type="match status" value="1"/>
</dbReference>
<evidence type="ECO:0000313" key="5">
    <source>
        <dbReference type="EMBL" id="USY19282.1"/>
    </source>
</evidence>
<dbReference type="InterPro" id="IPR003142">
    <property type="entry name" value="BPL_C"/>
</dbReference>
<dbReference type="InterPro" id="IPR004408">
    <property type="entry name" value="Biotin_CoA_COase_ligase"/>
</dbReference>
<dbReference type="Proteomes" id="UP001055940">
    <property type="component" value="Chromosome"/>
</dbReference>
<dbReference type="PROSITE" id="PS51733">
    <property type="entry name" value="BPL_LPL_CATALYTIC"/>
    <property type="match status" value="1"/>
</dbReference>
<dbReference type="Pfam" id="PF02237">
    <property type="entry name" value="BPL_C"/>
    <property type="match status" value="1"/>
</dbReference>
<dbReference type="PANTHER" id="PTHR12835:SF5">
    <property type="entry name" value="BIOTIN--PROTEIN LIGASE"/>
    <property type="match status" value="1"/>
</dbReference>
<protein>
    <recommendedName>
        <fullName evidence="3">biotin--[biotin carboxyl-carrier protein] ligase</fullName>
        <ecNumber evidence="3">6.3.4.15</ecNumber>
    </recommendedName>
</protein>
<dbReference type="EC" id="6.3.4.15" evidence="3"/>
<name>A0ABY5D5K7_9ACTN</name>
<dbReference type="CDD" id="cd16442">
    <property type="entry name" value="BPL"/>
    <property type="match status" value="1"/>
</dbReference>
<accession>A0ABY5D5K7</accession>
<dbReference type="GO" id="GO:0004077">
    <property type="term" value="F:biotin--[biotin carboxyl-carrier protein] ligase activity"/>
    <property type="evidence" value="ECO:0007669"/>
    <property type="project" value="UniProtKB-EC"/>
</dbReference>
<dbReference type="PANTHER" id="PTHR12835">
    <property type="entry name" value="BIOTIN PROTEIN LIGASE"/>
    <property type="match status" value="1"/>
</dbReference>